<dbReference type="VEuPathDB" id="FungiDB:AMAG_06905"/>
<feature type="transmembrane region" description="Helical" evidence="6">
    <location>
        <begin position="265"/>
        <end position="284"/>
    </location>
</feature>
<feature type="transmembrane region" description="Helical" evidence="6">
    <location>
        <begin position="584"/>
        <end position="603"/>
    </location>
</feature>
<protein>
    <recommendedName>
        <fullName evidence="9">Major facilitator superfamily (MFS) profile domain-containing protein</fullName>
    </recommendedName>
</protein>
<feature type="transmembrane region" description="Helical" evidence="6">
    <location>
        <begin position="497"/>
        <end position="518"/>
    </location>
</feature>
<feature type="transmembrane region" description="Helical" evidence="6">
    <location>
        <begin position="235"/>
        <end position="253"/>
    </location>
</feature>
<keyword evidence="2 6" id="KW-0812">Transmembrane</keyword>
<reference evidence="8" key="2">
    <citation type="submission" date="2009-11" db="EMBL/GenBank/DDBJ databases">
        <title>The Genome Sequence of Allomyces macrogynus strain ATCC 38327.</title>
        <authorList>
            <consortium name="The Broad Institute Genome Sequencing Platform"/>
            <person name="Russ C."/>
            <person name="Cuomo C."/>
            <person name="Shea T."/>
            <person name="Young S.K."/>
            <person name="Zeng Q."/>
            <person name="Koehrsen M."/>
            <person name="Haas B."/>
            <person name="Borodovsky M."/>
            <person name="Guigo R."/>
            <person name="Alvarado L."/>
            <person name="Berlin A."/>
            <person name="Borenstein D."/>
            <person name="Chen Z."/>
            <person name="Engels R."/>
            <person name="Freedman E."/>
            <person name="Gellesch M."/>
            <person name="Goldberg J."/>
            <person name="Griggs A."/>
            <person name="Gujja S."/>
            <person name="Heiman D."/>
            <person name="Hepburn T."/>
            <person name="Howarth C."/>
            <person name="Jen D."/>
            <person name="Larson L."/>
            <person name="Lewis B."/>
            <person name="Mehta T."/>
            <person name="Park D."/>
            <person name="Pearson M."/>
            <person name="Roberts A."/>
            <person name="Saif S."/>
            <person name="Shenoy N."/>
            <person name="Sisk P."/>
            <person name="Stolte C."/>
            <person name="Sykes S."/>
            <person name="Walk T."/>
            <person name="White J."/>
            <person name="Yandava C."/>
            <person name="Burger G."/>
            <person name="Gray M.W."/>
            <person name="Holland P.W.H."/>
            <person name="King N."/>
            <person name="Lang F.B.F."/>
            <person name="Roger A.J."/>
            <person name="Ruiz-Trillo I."/>
            <person name="Lander E."/>
            <person name="Nusbaum C."/>
        </authorList>
    </citation>
    <scope>NUCLEOTIDE SEQUENCE [LARGE SCALE GENOMIC DNA]</scope>
    <source>
        <strain evidence="8">ATCC 38327</strain>
    </source>
</reference>
<keyword evidence="4 6" id="KW-0472">Membrane</keyword>
<gene>
    <name evidence="7" type="ORF">AMAG_06905</name>
</gene>
<dbReference type="AlphaFoldDB" id="A0A0L0SFK7"/>
<feature type="compositionally biased region" description="Low complexity" evidence="5">
    <location>
        <begin position="63"/>
        <end position="79"/>
    </location>
</feature>
<reference evidence="7 8" key="1">
    <citation type="submission" date="2009-11" db="EMBL/GenBank/DDBJ databases">
        <title>Annotation of Allomyces macrogynus ATCC 38327.</title>
        <authorList>
            <consortium name="The Broad Institute Genome Sequencing Platform"/>
            <person name="Russ C."/>
            <person name="Cuomo C."/>
            <person name="Burger G."/>
            <person name="Gray M.W."/>
            <person name="Holland P.W.H."/>
            <person name="King N."/>
            <person name="Lang F.B.F."/>
            <person name="Roger A.J."/>
            <person name="Ruiz-Trillo I."/>
            <person name="Young S.K."/>
            <person name="Zeng Q."/>
            <person name="Gargeya S."/>
            <person name="Fitzgerald M."/>
            <person name="Haas B."/>
            <person name="Abouelleil A."/>
            <person name="Alvarado L."/>
            <person name="Arachchi H.M."/>
            <person name="Berlin A."/>
            <person name="Chapman S.B."/>
            <person name="Gearin G."/>
            <person name="Goldberg J."/>
            <person name="Griggs A."/>
            <person name="Gujja S."/>
            <person name="Hansen M."/>
            <person name="Heiman D."/>
            <person name="Howarth C."/>
            <person name="Larimer J."/>
            <person name="Lui A."/>
            <person name="MacDonald P.J.P."/>
            <person name="McCowen C."/>
            <person name="Montmayeur A."/>
            <person name="Murphy C."/>
            <person name="Neiman D."/>
            <person name="Pearson M."/>
            <person name="Priest M."/>
            <person name="Roberts A."/>
            <person name="Saif S."/>
            <person name="Shea T."/>
            <person name="Sisk P."/>
            <person name="Stolte C."/>
            <person name="Sykes S."/>
            <person name="Wortman J."/>
            <person name="Nusbaum C."/>
            <person name="Birren B."/>
        </authorList>
    </citation>
    <scope>NUCLEOTIDE SEQUENCE [LARGE SCALE GENOMIC DNA]</scope>
    <source>
        <strain evidence="7 8">ATCC 38327</strain>
    </source>
</reference>
<dbReference type="Pfam" id="PF07690">
    <property type="entry name" value="MFS_1"/>
    <property type="match status" value="1"/>
</dbReference>
<evidence type="ECO:0000256" key="2">
    <source>
        <dbReference type="ARBA" id="ARBA00022692"/>
    </source>
</evidence>
<evidence type="ECO:0000256" key="6">
    <source>
        <dbReference type="SAM" id="Phobius"/>
    </source>
</evidence>
<evidence type="ECO:0000256" key="3">
    <source>
        <dbReference type="ARBA" id="ARBA00022989"/>
    </source>
</evidence>
<evidence type="ECO:0000313" key="7">
    <source>
        <dbReference type="EMBL" id="KNE61155.1"/>
    </source>
</evidence>
<keyword evidence="8" id="KW-1185">Reference proteome</keyword>
<feature type="transmembrane region" description="Helical" evidence="6">
    <location>
        <begin position="562"/>
        <end position="578"/>
    </location>
</feature>
<dbReference type="Proteomes" id="UP000054350">
    <property type="component" value="Unassembled WGS sequence"/>
</dbReference>
<dbReference type="Gene3D" id="1.20.1250.20">
    <property type="entry name" value="MFS general substrate transporter like domains"/>
    <property type="match status" value="1"/>
</dbReference>
<feature type="compositionally biased region" description="Low complexity" evidence="5">
    <location>
        <begin position="1"/>
        <end position="28"/>
    </location>
</feature>
<organism evidence="7 8">
    <name type="scientific">Allomyces macrogynus (strain ATCC 38327)</name>
    <name type="common">Allomyces javanicus var. macrogynus</name>
    <dbReference type="NCBI Taxonomy" id="578462"/>
    <lineage>
        <taxon>Eukaryota</taxon>
        <taxon>Fungi</taxon>
        <taxon>Fungi incertae sedis</taxon>
        <taxon>Blastocladiomycota</taxon>
        <taxon>Blastocladiomycetes</taxon>
        <taxon>Blastocladiales</taxon>
        <taxon>Blastocladiaceae</taxon>
        <taxon>Allomyces</taxon>
    </lineage>
</organism>
<dbReference type="EMBL" id="GG745337">
    <property type="protein sequence ID" value="KNE61155.1"/>
    <property type="molecule type" value="Genomic_DNA"/>
</dbReference>
<evidence type="ECO:0000256" key="5">
    <source>
        <dbReference type="SAM" id="MobiDB-lite"/>
    </source>
</evidence>
<name>A0A0L0SFK7_ALLM3</name>
<dbReference type="GO" id="GO:0022857">
    <property type="term" value="F:transmembrane transporter activity"/>
    <property type="evidence" value="ECO:0007669"/>
    <property type="project" value="InterPro"/>
</dbReference>
<dbReference type="InterPro" id="IPR011701">
    <property type="entry name" value="MFS"/>
</dbReference>
<dbReference type="PANTHER" id="PTHR23507">
    <property type="entry name" value="ZGC:174356"/>
    <property type="match status" value="1"/>
</dbReference>
<feature type="transmembrane region" description="Helical" evidence="6">
    <location>
        <begin position="362"/>
        <end position="387"/>
    </location>
</feature>
<sequence>MTLSTKSCSSSSSSSSSSASATAAGAATGPHERMDSGTSAASGAPLAFTGGKPATLRHDDQDPLLLSTTSSSAAPAAPAGDDVPRGRRRPSNNSRRVYTSMAVIFVMATATSIVQAPQQQLVLRLVCREATKSMGLHGGNQTHATSPGGGGAIDPICQQPDVQRVVAAMTTMLALTLSIPTMFVTSIYGRFSDNPLIGRRPFLVLPMLGFLLCWSGLFVVDHFQLSSYFLVPGNLLLGLSGDYSSFLMAYFALMTDLIPAPKRTYFFVLIELSLLLGLMLGPLIMSTAVSLAPDMLMLPIGMGMVLMAFALVLIMTLTPGAAKVQELRVEPVRTDEQAESTSFWSAVKSMEVIWTPWNRTRFVMIVAFFLMDLSNSGQSTLFVPYTYRRYGWTSKEDGLFQSVTFLAKVLVVLAFLPVASRSKNRWQQQQQQPRLQPQDEEEQQQQQPMSADPEHRNSETTPLLAQRDRAATPAVSWTRPWKVWSARYSMEARLTQAGIFMFAVTSVLYGSATAGWLYVAACPLESVSILSFPAMRSLLTQTVSASMIGTVLAAVSVVRSLAYILAPIVFNAVYAVSVGTVDGAVYFLGAALGTVAFAATLGVQRKDLVSRDAGAAAPEPVSVAAEREAENVLDQVVA</sequence>
<feature type="transmembrane region" description="Helical" evidence="6">
    <location>
        <begin position="97"/>
        <end position="116"/>
    </location>
</feature>
<evidence type="ECO:0000256" key="1">
    <source>
        <dbReference type="ARBA" id="ARBA00004141"/>
    </source>
</evidence>
<evidence type="ECO:0008006" key="9">
    <source>
        <dbReference type="Google" id="ProtNLM"/>
    </source>
</evidence>
<dbReference type="SUPFAM" id="SSF103473">
    <property type="entry name" value="MFS general substrate transporter"/>
    <property type="match status" value="2"/>
</dbReference>
<feature type="transmembrane region" description="Helical" evidence="6">
    <location>
        <begin position="538"/>
        <end position="555"/>
    </location>
</feature>
<feature type="transmembrane region" description="Helical" evidence="6">
    <location>
        <begin position="399"/>
        <end position="419"/>
    </location>
</feature>
<feature type="transmembrane region" description="Helical" evidence="6">
    <location>
        <begin position="165"/>
        <end position="189"/>
    </location>
</feature>
<dbReference type="PANTHER" id="PTHR23507:SF1">
    <property type="entry name" value="FI18259P1-RELATED"/>
    <property type="match status" value="1"/>
</dbReference>
<feature type="transmembrane region" description="Helical" evidence="6">
    <location>
        <begin position="296"/>
        <end position="318"/>
    </location>
</feature>
<feature type="transmembrane region" description="Helical" evidence="6">
    <location>
        <begin position="201"/>
        <end position="220"/>
    </location>
</feature>
<dbReference type="GO" id="GO:0016020">
    <property type="term" value="C:membrane"/>
    <property type="evidence" value="ECO:0007669"/>
    <property type="project" value="UniProtKB-SubCell"/>
</dbReference>
<accession>A0A0L0SFK7</accession>
<proteinExistence type="predicted"/>
<evidence type="ECO:0000313" key="8">
    <source>
        <dbReference type="Proteomes" id="UP000054350"/>
    </source>
</evidence>
<feature type="region of interest" description="Disordered" evidence="5">
    <location>
        <begin position="426"/>
        <end position="471"/>
    </location>
</feature>
<feature type="compositionally biased region" description="Low complexity" evidence="5">
    <location>
        <begin position="427"/>
        <end position="436"/>
    </location>
</feature>
<dbReference type="InterPro" id="IPR036259">
    <property type="entry name" value="MFS_trans_sf"/>
</dbReference>
<evidence type="ECO:0000256" key="4">
    <source>
        <dbReference type="ARBA" id="ARBA00023136"/>
    </source>
</evidence>
<dbReference type="OrthoDB" id="3026777at2759"/>
<comment type="subcellular location">
    <subcellularLocation>
        <location evidence="1">Membrane</location>
        <topology evidence="1">Multi-pass membrane protein</topology>
    </subcellularLocation>
</comment>
<feature type="region of interest" description="Disordered" evidence="5">
    <location>
        <begin position="1"/>
        <end position="94"/>
    </location>
</feature>
<keyword evidence="3 6" id="KW-1133">Transmembrane helix</keyword>